<evidence type="ECO:0000313" key="6">
    <source>
        <dbReference type="Proteomes" id="UP000501830"/>
    </source>
</evidence>
<feature type="region of interest" description="Disordered" evidence="2">
    <location>
        <begin position="24"/>
        <end position="47"/>
    </location>
</feature>
<dbReference type="RefSeq" id="WP_166062408.1">
    <property type="nucleotide sequence ID" value="NZ_CP049889.1"/>
</dbReference>
<dbReference type="Pfam" id="PF11611">
    <property type="entry name" value="DUF4352"/>
    <property type="match status" value="1"/>
</dbReference>
<feature type="compositionally biased region" description="Low complexity" evidence="2">
    <location>
        <begin position="26"/>
        <end position="41"/>
    </location>
</feature>
<feature type="chain" id="PRO_5039718098" evidence="3">
    <location>
        <begin position="19"/>
        <end position="186"/>
    </location>
</feature>
<feature type="signal peptide" evidence="3">
    <location>
        <begin position="1"/>
        <end position="18"/>
    </location>
</feature>
<dbReference type="EMBL" id="CP049889">
    <property type="protein sequence ID" value="QIK51353.1"/>
    <property type="molecule type" value="Genomic_DNA"/>
</dbReference>
<evidence type="ECO:0000256" key="2">
    <source>
        <dbReference type="SAM" id="MobiDB-lite"/>
    </source>
</evidence>
<dbReference type="InterPro" id="IPR029050">
    <property type="entry name" value="Immunoprotect_excell_Ig-like"/>
</dbReference>
<feature type="domain" description="DUF4352" evidence="4">
    <location>
        <begin position="54"/>
        <end position="176"/>
    </location>
</feature>
<evidence type="ECO:0000256" key="1">
    <source>
        <dbReference type="ARBA" id="ARBA00022729"/>
    </source>
</evidence>
<evidence type="ECO:0000256" key="3">
    <source>
        <dbReference type="SAM" id="SignalP"/>
    </source>
</evidence>
<proteinExistence type="predicted"/>
<evidence type="ECO:0000313" key="5">
    <source>
        <dbReference type="EMBL" id="QIK51353.1"/>
    </source>
</evidence>
<dbReference type="AlphaFoldDB" id="A0A6G7WGH5"/>
<organism evidence="5 6">
    <name type="scientific">Jeotgalibaca porci</name>
    <dbReference type="NCBI Taxonomy" id="1868793"/>
    <lineage>
        <taxon>Bacteria</taxon>
        <taxon>Bacillati</taxon>
        <taxon>Bacillota</taxon>
        <taxon>Bacilli</taxon>
        <taxon>Lactobacillales</taxon>
        <taxon>Carnobacteriaceae</taxon>
        <taxon>Jeotgalibaca</taxon>
    </lineage>
</organism>
<dbReference type="PROSITE" id="PS51257">
    <property type="entry name" value="PROKAR_LIPOPROTEIN"/>
    <property type="match status" value="1"/>
</dbReference>
<dbReference type="GeneID" id="94552497"/>
<evidence type="ECO:0000259" key="4">
    <source>
        <dbReference type="Pfam" id="PF11611"/>
    </source>
</evidence>
<reference evidence="5 6" key="1">
    <citation type="journal article" date="2017" name="Int. J. Syst. Evol. Microbiol.">
        <title>Jeotgalibaca porci sp. nov. and Jeotgalibaca arthritidis sp. nov., isolated from pigs, and emended description of the genus Jeotgalibaca.</title>
        <authorList>
            <person name="Zamora L."/>
            <person name="Perez-Sancho M."/>
            <person name="Dominguez L."/>
            <person name="Fernandez-Garayzabal J.F."/>
            <person name="Vela A.I."/>
        </authorList>
    </citation>
    <scope>NUCLEOTIDE SEQUENCE [LARGE SCALE GENOMIC DNA]</scope>
    <source>
        <strain evidence="5 6">CCUG 69148</strain>
    </source>
</reference>
<keyword evidence="6" id="KW-1185">Reference proteome</keyword>
<accession>A0A6G7WGH5</accession>
<gene>
    <name evidence="5" type="ORF">G7058_04345</name>
</gene>
<dbReference type="Proteomes" id="UP000501830">
    <property type="component" value="Chromosome"/>
</dbReference>
<sequence length="186" mass="20912">MKKALIIMLSLTLVLSLAGCGGSGDGETSSESPAPAESESTPSREMEADEFKYYGIGEAAEYEEYRITIDKVERVSDTSIFWNPKEGYSYIKVYVTVENIDTEAVSVDETPLCIVRDGDYNAELSDYSRNTDVINFLQDGIFEEAYLAPGTAESGWLTFQIKPDEKELTMKYDQLFDTVFFRFTVE</sequence>
<dbReference type="InterPro" id="IPR029051">
    <property type="entry name" value="DUF4352"/>
</dbReference>
<name>A0A6G7WGH5_9LACT</name>
<protein>
    <submittedName>
        <fullName evidence="5">DUF4352 domain-containing protein</fullName>
    </submittedName>
</protein>
<dbReference type="Gene3D" id="2.60.40.1240">
    <property type="match status" value="1"/>
</dbReference>
<dbReference type="KEGG" id="jpo:G7058_04345"/>
<keyword evidence="1 3" id="KW-0732">Signal</keyword>